<comment type="subcellular location">
    <subcellularLocation>
        <location evidence="1">Membrane</location>
        <topology evidence="1">Multi-pass membrane protein</topology>
    </subcellularLocation>
</comment>
<reference evidence="7 8" key="1">
    <citation type="journal article" date="2017" name="Mol. Ecol.">
        <title>Comparative and population genomic landscape of Phellinus noxius: A hypervariable fungus causing root rot in trees.</title>
        <authorList>
            <person name="Chung C.L."/>
            <person name="Lee T.J."/>
            <person name="Akiba M."/>
            <person name="Lee H.H."/>
            <person name="Kuo T.H."/>
            <person name="Liu D."/>
            <person name="Ke H.M."/>
            <person name="Yokoi T."/>
            <person name="Roa M.B."/>
            <person name="Lu M.J."/>
            <person name="Chang Y.Y."/>
            <person name="Ann P.J."/>
            <person name="Tsai J.N."/>
            <person name="Chen C.Y."/>
            <person name="Tzean S.S."/>
            <person name="Ota Y."/>
            <person name="Hattori T."/>
            <person name="Sahashi N."/>
            <person name="Liou R.F."/>
            <person name="Kikuchi T."/>
            <person name="Tsai I.J."/>
        </authorList>
    </citation>
    <scope>NUCLEOTIDE SEQUENCE [LARGE SCALE GENOMIC DNA]</scope>
    <source>
        <strain evidence="7 8">FFPRI411160</strain>
    </source>
</reference>
<dbReference type="GO" id="GO:0005783">
    <property type="term" value="C:endoplasmic reticulum"/>
    <property type="evidence" value="ECO:0007669"/>
    <property type="project" value="TreeGrafter"/>
</dbReference>
<dbReference type="GO" id="GO:0071786">
    <property type="term" value="P:endoplasmic reticulum tubular network organization"/>
    <property type="evidence" value="ECO:0007669"/>
    <property type="project" value="TreeGrafter"/>
</dbReference>
<gene>
    <name evidence="7" type="ORF">PNOK_0186200</name>
</gene>
<dbReference type="InterPro" id="IPR005344">
    <property type="entry name" value="TMEM33/Pom33"/>
</dbReference>
<comment type="similarity">
    <text evidence="2">Belongs to the PER33/POM33 family.</text>
</comment>
<name>A0A286UR05_9AGAM</name>
<dbReference type="GO" id="GO:0016020">
    <property type="term" value="C:membrane"/>
    <property type="evidence" value="ECO:0007669"/>
    <property type="project" value="UniProtKB-SubCell"/>
</dbReference>
<feature type="transmembrane region" description="Helical" evidence="6">
    <location>
        <begin position="154"/>
        <end position="173"/>
    </location>
</feature>
<dbReference type="InterPro" id="IPR051645">
    <property type="entry name" value="PER33/POM33_regulator"/>
</dbReference>
<evidence type="ECO:0000256" key="1">
    <source>
        <dbReference type="ARBA" id="ARBA00004141"/>
    </source>
</evidence>
<dbReference type="OrthoDB" id="5581259at2759"/>
<keyword evidence="3 6" id="KW-0812">Transmembrane</keyword>
<evidence type="ECO:0000256" key="3">
    <source>
        <dbReference type="ARBA" id="ARBA00022692"/>
    </source>
</evidence>
<evidence type="ECO:0000256" key="4">
    <source>
        <dbReference type="ARBA" id="ARBA00022989"/>
    </source>
</evidence>
<dbReference type="GO" id="GO:0061024">
    <property type="term" value="P:membrane organization"/>
    <property type="evidence" value="ECO:0007669"/>
    <property type="project" value="TreeGrafter"/>
</dbReference>
<dbReference type="AlphaFoldDB" id="A0A286UR05"/>
<comment type="caution">
    <text evidence="7">The sequence shown here is derived from an EMBL/GenBank/DDBJ whole genome shotgun (WGS) entry which is preliminary data.</text>
</comment>
<dbReference type="STRING" id="2282107.A0A286UR05"/>
<dbReference type="Pfam" id="PF03661">
    <property type="entry name" value="TMEM33_Pom33"/>
    <property type="match status" value="1"/>
</dbReference>
<dbReference type="FunCoup" id="A0A286UR05">
    <property type="interactions" value="151"/>
</dbReference>
<evidence type="ECO:0000313" key="8">
    <source>
        <dbReference type="Proteomes" id="UP000217199"/>
    </source>
</evidence>
<keyword evidence="4 6" id="KW-1133">Transmembrane helix</keyword>
<evidence type="ECO:0000256" key="6">
    <source>
        <dbReference type="SAM" id="Phobius"/>
    </source>
</evidence>
<dbReference type="Proteomes" id="UP000217199">
    <property type="component" value="Unassembled WGS sequence"/>
</dbReference>
<dbReference type="EMBL" id="NBII01000002">
    <property type="protein sequence ID" value="PAV21905.1"/>
    <property type="molecule type" value="Genomic_DNA"/>
</dbReference>
<dbReference type="PANTHER" id="PTHR12703">
    <property type="entry name" value="TRANSMEMBRANE PROTEIN 33"/>
    <property type="match status" value="1"/>
</dbReference>
<keyword evidence="8" id="KW-1185">Reference proteome</keyword>
<proteinExistence type="inferred from homology"/>
<feature type="transmembrane region" description="Helical" evidence="6">
    <location>
        <begin position="39"/>
        <end position="59"/>
    </location>
</feature>
<evidence type="ECO:0000256" key="2">
    <source>
        <dbReference type="ARBA" id="ARBA00007322"/>
    </source>
</evidence>
<dbReference type="PANTHER" id="PTHR12703:SF4">
    <property type="entry name" value="TRANSMEMBRANE PROTEIN 33"/>
    <property type="match status" value="1"/>
</dbReference>
<feature type="transmembrane region" description="Helical" evidence="6">
    <location>
        <begin position="7"/>
        <end position="27"/>
    </location>
</feature>
<protein>
    <submittedName>
        <fullName evidence="7">Endoplasmic reticulum</fullName>
    </submittedName>
</protein>
<accession>A0A286UR05</accession>
<organism evidence="7 8">
    <name type="scientific">Pyrrhoderma noxium</name>
    <dbReference type="NCBI Taxonomy" id="2282107"/>
    <lineage>
        <taxon>Eukaryota</taxon>
        <taxon>Fungi</taxon>
        <taxon>Dikarya</taxon>
        <taxon>Basidiomycota</taxon>
        <taxon>Agaricomycotina</taxon>
        <taxon>Agaricomycetes</taxon>
        <taxon>Hymenochaetales</taxon>
        <taxon>Hymenochaetaceae</taxon>
        <taxon>Pyrrhoderma</taxon>
    </lineage>
</organism>
<keyword evidence="5 6" id="KW-0472">Membrane</keyword>
<dbReference type="InParanoid" id="A0A286UR05"/>
<evidence type="ECO:0000256" key="5">
    <source>
        <dbReference type="ARBA" id="ARBA00023136"/>
    </source>
</evidence>
<sequence>MAPNAQHYVWAGGHFVLFLSATRYLLAWLTFRSSAYSKLYYLSYIGGLISYAIVCHKAYGSQATNNFRRLATDENAMYLALAIFWWISKPVPVSLIPFAIFSLFHVLTFTRTYILPQFLPPTPPATAGQPPQQHQFTKKIQLWIKNNYDTAMRIVAYTELIIMFRVSVGAFLLQNSLLSPIFYAHFLRFRYYQSQFTQRAVARVKAEVDKFVTRPGSPPVLLSVWQNAQMIINRWAGSLLVQQPPPQQQQPAAAGRR</sequence>
<evidence type="ECO:0000313" key="7">
    <source>
        <dbReference type="EMBL" id="PAV21905.1"/>
    </source>
</evidence>